<dbReference type="InterPro" id="IPR003500">
    <property type="entry name" value="RpiB_LacA_LacB"/>
</dbReference>
<dbReference type="PANTHER" id="PTHR30345">
    <property type="entry name" value="RIBOSE-5-PHOSPHATE ISOMERASE B"/>
    <property type="match status" value="1"/>
</dbReference>
<sequence length="154" mass="16903">MSEKLRVIIGCDGSGYPLKKEIVKALQEDGYEVRDVGSFQDAQGYYLDAAEPVCKAVQAGEYDRGILVCGTGQGMNVSANKFSGIRSAICYDVFAAKMSRADNNANVLCTGAWLVKPEDGVQMVRVWLTSDYYDTNIYGLKQVEEFEKAMKAGE</sequence>
<dbReference type="SUPFAM" id="SSF89623">
    <property type="entry name" value="Ribose/Galactose isomerase RpiB/AlsB"/>
    <property type="match status" value="1"/>
</dbReference>
<name>A0A949NGZ4_9FIRM</name>
<comment type="caution">
    <text evidence="2">The sequence shown here is derived from an EMBL/GenBank/DDBJ whole genome shotgun (WGS) entry which is preliminary data.</text>
</comment>
<dbReference type="AlphaFoldDB" id="A0A949NGZ4"/>
<dbReference type="PANTHER" id="PTHR30345:SF0">
    <property type="entry name" value="DNA DAMAGE-REPAIR_TOLERATION PROTEIN DRT102"/>
    <property type="match status" value="1"/>
</dbReference>
<reference evidence="2" key="1">
    <citation type="submission" date="2021-06" db="EMBL/GenBank/DDBJ databases">
        <title>Description of novel taxa of the family Lachnospiraceae.</title>
        <authorList>
            <person name="Chaplin A.V."/>
            <person name="Sokolova S.R."/>
            <person name="Pikina A.P."/>
            <person name="Korzhanova M."/>
            <person name="Belova V."/>
            <person name="Korostin D."/>
            <person name="Efimov B.A."/>
        </authorList>
    </citation>
    <scope>NUCLEOTIDE SEQUENCE</scope>
    <source>
        <strain evidence="2">ASD5720</strain>
    </source>
</reference>
<evidence type="ECO:0000313" key="2">
    <source>
        <dbReference type="EMBL" id="MBU9737343.1"/>
    </source>
</evidence>
<dbReference type="PIRSF" id="PIRSF005384">
    <property type="entry name" value="RpiB_LacA_B"/>
    <property type="match status" value="1"/>
</dbReference>
<organism evidence="2 3">
    <name type="scientific">Diplocloster agilis</name>
    <dbReference type="NCBI Taxonomy" id="2850323"/>
    <lineage>
        <taxon>Bacteria</taxon>
        <taxon>Bacillati</taxon>
        <taxon>Bacillota</taxon>
        <taxon>Clostridia</taxon>
        <taxon>Lachnospirales</taxon>
        <taxon>Lachnospiraceae</taxon>
        <taxon>Diplocloster</taxon>
    </lineage>
</organism>
<gene>
    <name evidence="2" type="ORF">KTH89_12405</name>
</gene>
<dbReference type="Gene3D" id="3.40.1400.10">
    <property type="entry name" value="Sugar-phosphate isomerase, RpiB/LacA/LacB"/>
    <property type="match status" value="1"/>
</dbReference>
<dbReference type="Proteomes" id="UP000712157">
    <property type="component" value="Unassembled WGS sequence"/>
</dbReference>
<protein>
    <submittedName>
        <fullName evidence="2">RpiB/LacA/LacB family sugar-phosphate isomerase</fullName>
    </submittedName>
</protein>
<dbReference type="GO" id="GO:0005975">
    <property type="term" value="P:carbohydrate metabolic process"/>
    <property type="evidence" value="ECO:0007669"/>
    <property type="project" value="InterPro"/>
</dbReference>
<dbReference type="NCBIfam" id="NF004051">
    <property type="entry name" value="PRK05571.1"/>
    <property type="match status" value="1"/>
</dbReference>
<accession>A0A949NGZ4</accession>
<keyword evidence="3" id="KW-1185">Reference proteome</keyword>
<dbReference type="InterPro" id="IPR036569">
    <property type="entry name" value="RpiB_LacA_LacB_sf"/>
</dbReference>
<keyword evidence="2" id="KW-0413">Isomerase</keyword>
<dbReference type="EMBL" id="JAHQCW010000019">
    <property type="protein sequence ID" value="MBU9737343.1"/>
    <property type="molecule type" value="Genomic_DNA"/>
</dbReference>
<dbReference type="Pfam" id="PF02502">
    <property type="entry name" value="LacAB_rpiB"/>
    <property type="match status" value="1"/>
</dbReference>
<proteinExistence type="inferred from homology"/>
<evidence type="ECO:0000256" key="1">
    <source>
        <dbReference type="ARBA" id="ARBA00008754"/>
    </source>
</evidence>
<dbReference type="NCBIfam" id="TIGR00689">
    <property type="entry name" value="rpiB_lacA_lacB"/>
    <property type="match status" value="1"/>
</dbReference>
<dbReference type="RefSeq" id="WP_238721925.1">
    <property type="nucleotide sequence ID" value="NZ_JAHQCW010000019.1"/>
</dbReference>
<evidence type="ECO:0000313" key="3">
    <source>
        <dbReference type="Proteomes" id="UP000712157"/>
    </source>
</evidence>
<dbReference type="GO" id="GO:0016861">
    <property type="term" value="F:intramolecular oxidoreductase activity, interconverting aldoses and ketoses"/>
    <property type="evidence" value="ECO:0007669"/>
    <property type="project" value="UniProtKB-ARBA"/>
</dbReference>
<comment type="similarity">
    <text evidence="1">Belongs to the LacAB/RpiB family.</text>
</comment>